<comment type="catalytic activity">
    <reaction evidence="3">
        <text>a nitrile + 2 H2O = a carboxylate + NH4(+)</text>
        <dbReference type="Rhea" id="RHEA:21724"/>
        <dbReference type="ChEBI" id="CHEBI:15377"/>
        <dbReference type="ChEBI" id="CHEBI:18379"/>
        <dbReference type="ChEBI" id="CHEBI:28938"/>
        <dbReference type="ChEBI" id="CHEBI:29067"/>
        <dbReference type="EC" id="3.5.5.1"/>
    </reaction>
</comment>
<evidence type="ECO:0000256" key="3">
    <source>
        <dbReference type="ARBA" id="ARBA00036406"/>
    </source>
</evidence>
<keyword evidence="8" id="KW-1185">Reference proteome</keyword>
<evidence type="ECO:0000256" key="1">
    <source>
        <dbReference type="ARBA" id="ARBA00008129"/>
    </source>
</evidence>
<dbReference type="PANTHER" id="PTHR46044">
    <property type="entry name" value="NITRILASE"/>
    <property type="match status" value="1"/>
</dbReference>
<dbReference type="SUPFAM" id="SSF56317">
    <property type="entry name" value="Carbon-nitrogen hydrolase"/>
    <property type="match status" value="1"/>
</dbReference>
<gene>
    <name evidence="7" type="ORF">BP01DRAFT_415238</name>
</gene>
<dbReference type="FunFam" id="3.60.110.10:FF:000011">
    <property type="entry name" value="Cyanide hydratase"/>
    <property type="match status" value="1"/>
</dbReference>
<feature type="active site" description="Proton acceptor" evidence="5">
    <location>
        <position position="50"/>
    </location>
</feature>
<dbReference type="EC" id="3.5.5.1" evidence="4"/>
<dbReference type="GO" id="GO:0016836">
    <property type="term" value="F:hydro-lyase activity"/>
    <property type="evidence" value="ECO:0007669"/>
    <property type="project" value="UniProtKB-ARBA"/>
</dbReference>
<evidence type="ECO:0000259" key="6">
    <source>
        <dbReference type="PROSITE" id="PS50263"/>
    </source>
</evidence>
<dbReference type="EMBL" id="KZ821228">
    <property type="protein sequence ID" value="PYH46221.1"/>
    <property type="molecule type" value="Genomic_DNA"/>
</dbReference>
<accession>A0A318ZF99</accession>
<dbReference type="InterPro" id="IPR036526">
    <property type="entry name" value="C-N_Hydrolase_sf"/>
</dbReference>
<organism evidence="7 8">
    <name type="scientific">Aspergillus saccharolyticus JOP 1030-1</name>
    <dbReference type="NCBI Taxonomy" id="1450539"/>
    <lineage>
        <taxon>Eukaryota</taxon>
        <taxon>Fungi</taxon>
        <taxon>Dikarya</taxon>
        <taxon>Ascomycota</taxon>
        <taxon>Pezizomycotina</taxon>
        <taxon>Eurotiomycetes</taxon>
        <taxon>Eurotiomycetidae</taxon>
        <taxon>Eurotiales</taxon>
        <taxon>Aspergillaceae</taxon>
        <taxon>Aspergillus</taxon>
        <taxon>Aspergillus subgen. Circumdati</taxon>
    </lineage>
</organism>
<name>A0A318ZF99_9EURO</name>
<dbReference type="PROSITE" id="PS00920">
    <property type="entry name" value="NITRIL_CHT_1"/>
    <property type="match status" value="1"/>
</dbReference>
<evidence type="ECO:0000256" key="4">
    <source>
        <dbReference type="ARBA" id="ARBA00039045"/>
    </source>
</evidence>
<dbReference type="GO" id="GO:0000257">
    <property type="term" value="F:nitrilase activity"/>
    <property type="evidence" value="ECO:0007669"/>
    <property type="project" value="UniProtKB-EC"/>
</dbReference>
<evidence type="ECO:0000313" key="7">
    <source>
        <dbReference type="EMBL" id="PYH46221.1"/>
    </source>
</evidence>
<comment type="similarity">
    <text evidence="1">Belongs to the carbon-nitrogen hydrolase superfamily. Nitrilase family.</text>
</comment>
<dbReference type="AlphaFoldDB" id="A0A318ZF99"/>
<dbReference type="GeneID" id="37080350"/>
<dbReference type="PROSITE" id="PS50263">
    <property type="entry name" value="CN_HYDROLASE"/>
    <property type="match status" value="1"/>
</dbReference>
<proteinExistence type="inferred from homology"/>
<dbReference type="Proteomes" id="UP000248349">
    <property type="component" value="Unassembled WGS sequence"/>
</dbReference>
<evidence type="ECO:0000256" key="2">
    <source>
        <dbReference type="ARBA" id="ARBA00022801"/>
    </source>
</evidence>
<dbReference type="InterPro" id="IPR044149">
    <property type="entry name" value="Nitrilases_CHs"/>
</dbReference>
<dbReference type="RefSeq" id="XP_025432203.1">
    <property type="nucleotide sequence ID" value="XM_025579121.1"/>
</dbReference>
<protein>
    <recommendedName>
        <fullName evidence="4">nitrilase</fullName>
        <ecNumber evidence="4">3.5.5.1</ecNumber>
    </recommendedName>
</protein>
<evidence type="ECO:0000256" key="5">
    <source>
        <dbReference type="PROSITE-ProRule" id="PRU10139"/>
    </source>
</evidence>
<dbReference type="PANTHER" id="PTHR46044:SF14">
    <property type="entry name" value="ARYLACETONITRILASE"/>
    <property type="match status" value="1"/>
</dbReference>
<dbReference type="PROSITE" id="PS00921">
    <property type="entry name" value="NITRIL_CHT_2"/>
    <property type="match status" value="1"/>
</dbReference>
<keyword evidence="2" id="KW-0378">Hydrolase</keyword>
<dbReference type="CDD" id="cd07564">
    <property type="entry name" value="nitrilases_CHs"/>
    <property type="match status" value="1"/>
</dbReference>
<sequence>MQVPLPATTVRVAVTQAEPVWLDLDATVAKTCALIAEAAQNGAQLISFPECWIPGYPAWIWTRPVDMTLTTQYIQNSLTVPSPQMRTIQDCAAQNQIAVVLGFSEHIHHSLYIAQAIIDSDGTILAHRKKLKPTHMERTIFGDSWGDCLDSVADTTAAGRVGALSCWEHLQPLLKYHAYAQREQIHVAAWPPLFEADEGGDALFSMSKEGTIALARTYAIESQSYVLHTTAVIGPTAIEKMQTSTGAIMNTPGGGSSAIFGPDGRMLSTPIPSTEEGMLYADLDLQGPIQKARAFVDVCGHYSRPDLLWLGVERREGRQHVRERAKQRGE</sequence>
<evidence type="ECO:0000313" key="8">
    <source>
        <dbReference type="Proteomes" id="UP000248349"/>
    </source>
</evidence>
<dbReference type="STRING" id="1450539.A0A318ZF99"/>
<dbReference type="Gene3D" id="3.60.110.10">
    <property type="entry name" value="Carbon-nitrogen hydrolase"/>
    <property type="match status" value="1"/>
</dbReference>
<dbReference type="InterPro" id="IPR003010">
    <property type="entry name" value="C-N_Hydrolase"/>
</dbReference>
<dbReference type="InterPro" id="IPR000132">
    <property type="entry name" value="Nitrilase/CN_hydratase_CS"/>
</dbReference>
<feature type="domain" description="CN hydrolase" evidence="6">
    <location>
        <begin position="10"/>
        <end position="285"/>
    </location>
</feature>
<reference evidence="7 8" key="1">
    <citation type="submission" date="2016-12" db="EMBL/GenBank/DDBJ databases">
        <title>The genomes of Aspergillus section Nigri reveals drivers in fungal speciation.</title>
        <authorList>
            <consortium name="DOE Joint Genome Institute"/>
            <person name="Vesth T.C."/>
            <person name="Nybo J."/>
            <person name="Theobald S."/>
            <person name="Brandl J."/>
            <person name="Frisvad J.C."/>
            <person name="Nielsen K.F."/>
            <person name="Lyhne E.K."/>
            <person name="Kogle M.E."/>
            <person name="Kuo A."/>
            <person name="Riley R."/>
            <person name="Clum A."/>
            <person name="Nolan M."/>
            <person name="Lipzen A."/>
            <person name="Salamov A."/>
            <person name="Henrissat B."/>
            <person name="Wiebenga A."/>
            <person name="De Vries R.P."/>
            <person name="Grigoriev I.V."/>
            <person name="Mortensen U.H."/>
            <person name="Andersen M.R."/>
            <person name="Baker S.E."/>
        </authorList>
    </citation>
    <scope>NUCLEOTIDE SEQUENCE [LARGE SCALE GENOMIC DNA]</scope>
    <source>
        <strain evidence="7 8">JOP 1030-1</strain>
    </source>
</reference>
<dbReference type="Pfam" id="PF00795">
    <property type="entry name" value="CN_hydrolase"/>
    <property type="match status" value="1"/>
</dbReference>
<dbReference type="OrthoDB" id="10250282at2759"/>